<reference evidence="5 6" key="1">
    <citation type="submission" date="2014-11" db="EMBL/GenBank/DDBJ databases">
        <authorList>
            <person name="Urmite Genomes Urmite Genomes"/>
        </authorList>
    </citation>
    <scope>NUCLEOTIDE SEQUENCE [LARGE SCALE GENOMIC DNA]</scope>
    <source>
        <strain evidence="5 6">Oc5</strain>
    </source>
</reference>
<keyword evidence="3" id="KW-0804">Transcription</keyword>
<dbReference type="GO" id="GO:0045892">
    <property type="term" value="P:negative regulation of DNA-templated transcription"/>
    <property type="evidence" value="ECO:0007669"/>
    <property type="project" value="TreeGrafter"/>
</dbReference>
<evidence type="ECO:0000313" key="5">
    <source>
        <dbReference type="EMBL" id="CEI81650.1"/>
    </source>
</evidence>
<name>A0A0A1M8I6_9BACI</name>
<dbReference type="InterPro" id="IPR036388">
    <property type="entry name" value="WH-like_DNA-bd_sf"/>
</dbReference>
<dbReference type="InterPro" id="IPR050679">
    <property type="entry name" value="Bact_HTH_transcr_reg"/>
</dbReference>
<dbReference type="Gene3D" id="1.10.10.10">
    <property type="entry name" value="Winged helix-like DNA-binding domain superfamily/Winged helix DNA-binding domain"/>
    <property type="match status" value="1"/>
</dbReference>
<feature type="domain" description="HTH gntR-type" evidence="4">
    <location>
        <begin position="3"/>
        <end position="71"/>
    </location>
</feature>
<evidence type="ECO:0000256" key="2">
    <source>
        <dbReference type="ARBA" id="ARBA00023125"/>
    </source>
</evidence>
<dbReference type="InterPro" id="IPR011663">
    <property type="entry name" value="UTRA"/>
</dbReference>
<dbReference type="OrthoDB" id="9816541at2"/>
<dbReference type="SMART" id="SM00345">
    <property type="entry name" value="HTH_GNTR"/>
    <property type="match status" value="1"/>
</dbReference>
<dbReference type="PANTHER" id="PTHR44846">
    <property type="entry name" value="MANNOSYL-D-GLYCERATE TRANSPORT/METABOLISM SYSTEM REPRESSOR MNGR-RELATED"/>
    <property type="match status" value="1"/>
</dbReference>
<dbReference type="GO" id="GO:0003677">
    <property type="term" value="F:DNA binding"/>
    <property type="evidence" value="ECO:0007669"/>
    <property type="project" value="UniProtKB-KW"/>
</dbReference>
<dbReference type="RefSeq" id="WP_042530922.1">
    <property type="nucleotide sequence ID" value="NZ_CDGG01000001.1"/>
</dbReference>
<sequence length="241" mass="27579">MAIDKETRIIDDIMEKIIAKTMHPGEKLSSENKLAEKYNVSRITARNALTTLEARGYIYSVQGKGRFLKETSKPIQLHLTGSTSFTDKMKQAGYHLTTKNMYCTKINYDSTVYDALQADLEAEVYKIGRLRLIDNEPIAIHQSFVNQALFPDIAQNGPQILSMFAYYRQLGYEEFKSKQSLLSITFPTSYEQELLSCGSMVPLIVLETGCIDVKTEKVLEYTKIIYRSDKFKYDITTDESR</sequence>
<evidence type="ECO:0000256" key="3">
    <source>
        <dbReference type="ARBA" id="ARBA00023163"/>
    </source>
</evidence>
<dbReference type="GO" id="GO:0003700">
    <property type="term" value="F:DNA-binding transcription factor activity"/>
    <property type="evidence" value="ECO:0007669"/>
    <property type="project" value="InterPro"/>
</dbReference>
<accession>A0A0A1M8I6</accession>
<dbReference type="CDD" id="cd07377">
    <property type="entry name" value="WHTH_GntR"/>
    <property type="match status" value="1"/>
</dbReference>
<keyword evidence="2" id="KW-0238">DNA-binding</keyword>
<dbReference type="Gene3D" id="3.40.1410.10">
    <property type="entry name" value="Chorismate lyase-like"/>
    <property type="match status" value="1"/>
</dbReference>
<dbReference type="SMART" id="SM00866">
    <property type="entry name" value="UTRA"/>
    <property type="match status" value="1"/>
</dbReference>
<keyword evidence="6" id="KW-1185">Reference proteome</keyword>
<dbReference type="InterPro" id="IPR028978">
    <property type="entry name" value="Chorismate_lyase_/UTRA_dom_sf"/>
</dbReference>
<organism evidence="5 6">
    <name type="scientific">Oceanobacillus oncorhynchi</name>
    <dbReference type="NCBI Taxonomy" id="545501"/>
    <lineage>
        <taxon>Bacteria</taxon>
        <taxon>Bacillati</taxon>
        <taxon>Bacillota</taxon>
        <taxon>Bacilli</taxon>
        <taxon>Bacillales</taxon>
        <taxon>Bacillaceae</taxon>
        <taxon>Oceanobacillus</taxon>
    </lineage>
</organism>
<evidence type="ECO:0000313" key="6">
    <source>
        <dbReference type="Proteomes" id="UP000040453"/>
    </source>
</evidence>
<evidence type="ECO:0000256" key="1">
    <source>
        <dbReference type="ARBA" id="ARBA00023015"/>
    </source>
</evidence>
<dbReference type="STRING" id="545501.BN997_01485"/>
<dbReference type="InterPro" id="IPR036390">
    <property type="entry name" value="WH_DNA-bd_sf"/>
</dbReference>
<protein>
    <submittedName>
        <fullName evidence="5">HTH-type transcriptional repressor DasR</fullName>
    </submittedName>
</protein>
<dbReference type="SUPFAM" id="SSF46785">
    <property type="entry name" value="Winged helix' DNA-binding domain"/>
    <property type="match status" value="1"/>
</dbReference>
<dbReference type="Pfam" id="PF00392">
    <property type="entry name" value="GntR"/>
    <property type="match status" value="1"/>
</dbReference>
<dbReference type="Pfam" id="PF07702">
    <property type="entry name" value="UTRA"/>
    <property type="match status" value="1"/>
</dbReference>
<dbReference type="Proteomes" id="UP000040453">
    <property type="component" value="Unassembled WGS sequence"/>
</dbReference>
<dbReference type="SUPFAM" id="SSF64288">
    <property type="entry name" value="Chorismate lyase-like"/>
    <property type="match status" value="1"/>
</dbReference>
<keyword evidence="1" id="KW-0805">Transcription regulation</keyword>
<dbReference type="EMBL" id="CDGG01000001">
    <property type="protein sequence ID" value="CEI81650.1"/>
    <property type="molecule type" value="Genomic_DNA"/>
</dbReference>
<dbReference type="PRINTS" id="PR00035">
    <property type="entry name" value="HTHGNTR"/>
</dbReference>
<dbReference type="AlphaFoldDB" id="A0A0A1M8I6"/>
<proteinExistence type="predicted"/>
<dbReference type="InterPro" id="IPR000524">
    <property type="entry name" value="Tscrpt_reg_HTH_GntR"/>
</dbReference>
<dbReference type="PANTHER" id="PTHR44846:SF1">
    <property type="entry name" value="MANNOSYL-D-GLYCERATE TRANSPORT_METABOLISM SYSTEM REPRESSOR MNGR-RELATED"/>
    <property type="match status" value="1"/>
</dbReference>
<evidence type="ECO:0000259" key="4">
    <source>
        <dbReference type="PROSITE" id="PS50949"/>
    </source>
</evidence>
<gene>
    <name evidence="5" type="primary">dasR_1</name>
    <name evidence="5" type="ORF">BN997_01485</name>
</gene>
<dbReference type="PROSITE" id="PS50949">
    <property type="entry name" value="HTH_GNTR"/>
    <property type="match status" value="1"/>
</dbReference>